<comment type="function">
    <text evidence="6">Catalyzes the transfer of a formyl group from 10-formyltetrahydrofolate to 5-phospho-ribosyl-glycinamide (GAR), producing 5-phospho-ribosyl-N-formylglycinamide (FGAR) and tetrahydrofolate.</text>
</comment>
<evidence type="ECO:0000259" key="7">
    <source>
        <dbReference type="Pfam" id="PF00551"/>
    </source>
</evidence>
<dbReference type="EC" id="2.1.2.2" evidence="6"/>
<dbReference type="InterPro" id="IPR036477">
    <property type="entry name" value="Formyl_transf_N_sf"/>
</dbReference>
<dbReference type="NCBIfam" id="TIGR00639">
    <property type="entry name" value="PurN"/>
    <property type="match status" value="1"/>
</dbReference>
<organism evidence="8 9">
    <name type="scientific">Pasteurella testudinis DSM 23072</name>
    <dbReference type="NCBI Taxonomy" id="1122938"/>
    <lineage>
        <taxon>Bacteria</taxon>
        <taxon>Pseudomonadati</taxon>
        <taxon>Pseudomonadota</taxon>
        <taxon>Gammaproteobacteria</taxon>
        <taxon>Pasteurellales</taxon>
        <taxon>Pasteurellaceae</taxon>
        <taxon>Pasteurella</taxon>
    </lineage>
</organism>
<comment type="catalytic activity">
    <reaction evidence="5 6">
        <text>N(1)-(5-phospho-beta-D-ribosyl)glycinamide + (6R)-10-formyltetrahydrofolate = N(2)-formyl-N(1)-(5-phospho-beta-D-ribosyl)glycinamide + (6S)-5,6,7,8-tetrahydrofolate + H(+)</text>
        <dbReference type="Rhea" id="RHEA:15053"/>
        <dbReference type="ChEBI" id="CHEBI:15378"/>
        <dbReference type="ChEBI" id="CHEBI:57453"/>
        <dbReference type="ChEBI" id="CHEBI:143788"/>
        <dbReference type="ChEBI" id="CHEBI:147286"/>
        <dbReference type="ChEBI" id="CHEBI:195366"/>
        <dbReference type="EC" id="2.1.2.2"/>
    </reaction>
</comment>
<evidence type="ECO:0000256" key="3">
    <source>
        <dbReference type="ARBA" id="ARBA00022755"/>
    </source>
</evidence>
<evidence type="ECO:0000256" key="5">
    <source>
        <dbReference type="ARBA" id="ARBA00047664"/>
    </source>
</evidence>
<dbReference type="UniPathway" id="UPA00074">
    <property type="reaction ID" value="UER00126"/>
</dbReference>
<proteinExistence type="inferred from homology"/>
<reference evidence="9" key="1">
    <citation type="submission" date="2017-04" db="EMBL/GenBank/DDBJ databases">
        <authorList>
            <person name="Varghese N."/>
            <person name="Submissions S."/>
        </authorList>
    </citation>
    <scope>NUCLEOTIDE SEQUENCE [LARGE SCALE GENOMIC DNA]</scope>
    <source>
        <strain evidence="9">DSM 23072</strain>
    </source>
</reference>
<dbReference type="STRING" id="1122938.SAMN05660772_00694"/>
<feature type="binding site" evidence="6">
    <location>
        <position position="63"/>
    </location>
    <ligand>
        <name>(6R)-10-formyltetrahydrofolate</name>
        <dbReference type="ChEBI" id="CHEBI:195366"/>
    </ligand>
</feature>
<dbReference type="GO" id="GO:0005829">
    <property type="term" value="C:cytosol"/>
    <property type="evidence" value="ECO:0007669"/>
    <property type="project" value="TreeGrafter"/>
</dbReference>
<name>A0A1W1URU2_9PAST</name>
<keyword evidence="9" id="KW-1185">Reference proteome</keyword>
<feature type="binding site" evidence="6">
    <location>
        <position position="111"/>
    </location>
    <ligand>
        <name>(6R)-10-formyltetrahydrofolate</name>
        <dbReference type="ChEBI" id="CHEBI:195366"/>
    </ligand>
</feature>
<dbReference type="GO" id="GO:0004644">
    <property type="term" value="F:phosphoribosylglycinamide formyltransferase activity"/>
    <property type="evidence" value="ECO:0007669"/>
    <property type="project" value="UniProtKB-UniRule"/>
</dbReference>
<feature type="binding site" evidence="6">
    <location>
        <begin position="94"/>
        <end position="97"/>
    </location>
    <ligand>
        <name>(6R)-10-formyltetrahydrofolate</name>
        <dbReference type="ChEBI" id="CHEBI:195366"/>
    </ligand>
</feature>
<gene>
    <name evidence="6" type="primary">purN</name>
    <name evidence="8" type="ORF">SAMN05660772_00694</name>
</gene>
<sequence>MKSGMIRMAVLISGEGGNLQALIDACDSGKINGEIVTVVSNKADAYGLQRAQQAGIENRTFLRNAYADNQTMDLAIADYLQQCKVDLIVLAGYMKILTAAFIQRFSDRILNIHPSLLPKYPGLDTYRRAMEAGDQQHGTTVHFVNEEVDAGAIVLQAKVPIFSDDQVEDVVERVKAQELQIYPLVVSWFAQGRLQLLDGKAWLDGEALPPNGYAADE</sequence>
<dbReference type="GO" id="GO:0006189">
    <property type="term" value="P:'de novo' IMP biosynthetic process"/>
    <property type="evidence" value="ECO:0007669"/>
    <property type="project" value="UniProtKB-UniRule"/>
</dbReference>
<dbReference type="PANTHER" id="PTHR43369:SF2">
    <property type="entry name" value="PHOSPHORIBOSYLGLYCINAMIDE FORMYLTRANSFERASE"/>
    <property type="match status" value="1"/>
</dbReference>
<dbReference type="HAMAP" id="MF_01930">
    <property type="entry name" value="PurN"/>
    <property type="match status" value="1"/>
</dbReference>
<evidence type="ECO:0000313" key="8">
    <source>
        <dbReference type="EMBL" id="SMB83753.1"/>
    </source>
</evidence>
<protein>
    <recommendedName>
        <fullName evidence="6">Phosphoribosylglycinamide formyltransferase</fullName>
        <ecNumber evidence="6">2.1.2.2</ecNumber>
    </recommendedName>
    <alternativeName>
        <fullName evidence="6">5'-phosphoribosylglycinamide transformylase</fullName>
    </alternativeName>
    <alternativeName>
        <fullName evidence="6">GAR transformylase</fullName>
        <shortName evidence="6">GART</shortName>
    </alternativeName>
</protein>
<dbReference type="EMBL" id="FWWV01000013">
    <property type="protein sequence ID" value="SMB83753.1"/>
    <property type="molecule type" value="Genomic_DNA"/>
</dbReference>
<feature type="active site" description="Proton donor" evidence="6">
    <location>
        <position position="113"/>
    </location>
</feature>
<evidence type="ECO:0000313" key="9">
    <source>
        <dbReference type="Proteomes" id="UP000192408"/>
    </source>
</evidence>
<dbReference type="InterPro" id="IPR002376">
    <property type="entry name" value="Formyl_transf_N"/>
</dbReference>
<feature type="site" description="Raises pKa of active site His" evidence="6">
    <location>
        <position position="149"/>
    </location>
</feature>
<dbReference type="SUPFAM" id="SSF53328">
    <property type="entry name" value="Formyltransferase"/>
    <property type="match status" value="1"/>
</dbReference>
<accession>A0A1W1URU2</accession>
<dbReference type="InterPro" id="IPR001555">
    <property type="entry name" value="GART_AS"/>
</dbReference>
<evidence type="ECO:0000256" key="1">
    <source>
        <dbReference type="ARBA" id="ARBA00005054"/>
    </source>
</evidence>
<comment type="pathway">
    <text evidence="1 6">Purine metabolism; IMP biosynthesis via de novo pathway; N(2)-formyl-N(1)-(5-phospho-D-ribosyl)glycinamide from N(1)-(5-phospho-D-ribosyl)glycinamide (10-formyl THF route): step 1/1.</text>
</comment>
<dbReference type="AlphaFoldDB" id="A0A1W1URU2"/>
<dbReference type="Pfam" id="PF00551">
    <property type="entry name" value="Formyl_trans_N"/>
    <property type="match status" value="1"/>
</dbReference>
<feature type="domain" description="Formyl transferase N-terminal" evidence="7">
    <location>
        <begin position="7"/>
        <end position="186"/>
    </location>
</feature>
<dbReference type="CDD" id="cd08645">
    <property type="entry name" value="FMT_core_GART"/>
    <property type="match status" value="1"/>
</dbReference>
<dbReference type="Gene3D" id="3.40.50.170">
    <property type="entry name" value="Formyl transferase, N-terminal domain"/>
    <property type="match status" value="1"/>
</dbReference>
<keyword evidence="3 6" id="KW-0658">Purine biosynthesis</keyword>
<dbReference type="Proteomes" id="UP000192408">
    <property type="component" value="Unassembled WGS sequence"/>
</dbReference>
<evidence type="ECO:0000256" key="2">
    <source>
        <dbReference type="ARBA" id="ARBA00022679"/>
    </source>
</evidence>
<dbReference type="InterPro" id="IPR004607">
    <property type="entry name" value="GART"/>
</dbReference>
<comment type="caution">
    <text evidence="6">Lacks conserved residue(s) required for the propagation of feature annotation.</text>
</comment>
<evidence type="ECO:0000256" key="6">
    <source>
        <dbReference type="HAMAP-Rule" id="MF_01930"/>
    </source>
</evidence>
<evidence type="ECO:0000256" key="4">
    <source>
        <dbReference type="ARBA" id="ARBA00038440"/>
    </source>
</evidence>
<comment type="similarity">
    <text evidence="4 6">Belongs to the GART family.</text>
</comment>
<keyword evidence="2 6" id="KW-0808">Transferase</keyword>
<dbReference type="PANTHER" id="PTHR43369">
    <property type="entry name" value="PHOSPHORIBOSYLGLYCINAMIDE FORMYLTRANSFERASE"/>
    <property type="match status" value="1"/>
</dbReference>
<dbReference type="PROSITE" id="PS00373">
    <property type="entry name" value="GART"/>
    <property type="match status" value="1"/>
</dbReference>